<proteinExistence type="predicted"/>
<dbReference type="AlphaFoldDB" id="A0A412J2K6"/>
<accession>A0A412J2K6</accession>
<protein>
    <recommendedName>
        <fullName evidence="3">Protein CopB</fullName>
    </recommendedName>
</protein>
<evidence type="ECO:0008006" key="3">
    <source>
        <dbReference type="Google" id="ProtNLM"/>
    </source>
</evidence>
<reference evidence="1 2" key="1">
    <citation type="submission" date="2018-08" db="EMBL/GenBank/DDBJ databases">
        <title>A genome reference for cultivated species of the human gut microbiota.</title>
        <authorList>
            <person name="Zou Y."/>
            <person name="Xue W."/>
            <person name="Luo G."/>
        </authorList>
    </citation>
    <scope>NUCLEOTIDE SEQUENCE [LARGE SCALE GENOMIC DNA]</scope>
    <source>
        <strain evidence="1 2">AF22-10AC</strain>
    </source>
</reference>
<comment type="caution">
    <text evidence="1">The sequence shown here is derived from an EMBL/GenBank/DDBJ whole genome shotgun (WGS) entry which is preliminary data.</text>
</comment>
<dbReference type="Proteomes" id="UP000285274">
    <property type="component" value="Unassembled WGS sequence"/>
</dbReference>
<dbReference type="RefSeq" id="WP_118319924.1">
    <property type="nucleotide sequence ID" value="NZ_QRVM01000019.1"/>
</dbReference>
<evidence type="ECO:0000313" key="2">
    <source>
        <dbReference type="Proteomes" id="UP000285274"/>
    </source>
</evidence>
<name>A0A412J2K6_9FIRM</name>
<evidence type="ECO:0000313" key="1">
    <source>
        <dbReference type="EMBL" id="RGS46785.1"/>
    </source>
</evidence>
<sequence length="61" mass="7287">MPRQKKDAKILNIKLAREISDQLEQFCEESGISKTVATEKILSKYFEEYFSRLEEERTLFK</sequence>
<dbReference type="EMBL" id="QRVM01000019">
    <property type="protein sequence ID" value="RGS46785.1"/>
    <property type="molecule type" value="Genomic_DNA"/>
</dbReference>
<gene>
    <name evidence="1" type="ORF">DWX92_05510</name>
</gene>
<organism evidence="1 2">
    <name type="scientific">Holdemanella biformis</name>
    <dbReference type="NCBI Taxonomy" id="1735"/>
    <lineage>
        <taxon>Bacteria</taxon>
        <taxon>Bacillati</taxon>
        <taxon>Bacillota</taxon>
        <taxon>Erysipelotrichia</taxon>
        <taxon>Erysipelotrichales</taxon>
        <taxon>Erysipelotrichaceae</taxon>
        <taxon>Holdemanella</taxon>
    </lineage>
</organism>